<organism evidence="2 3">
    <name type="scientific">Celeribacter marinus</name>
    <dbReference type="NCBI Taxonomy" id="1397108"/>
    <lineage>
        <taxon>Bacteria</taxon>
        <taxon>Pseudomonadati</taxon>
        <taxon>Pseudomonadota</taxon>
        <taxon>Alphaproteobacteria</taxon>
        <taxon>Rhodobacterales</taxon>
        <taxon>Roseobacteraceae</taxon>
        <taxon>Celeribacter</taxon>
    </lineage>
</organism>
<evidence type="ECO:0000256" key="1">
    <source>
        <dbReference type="SAM" id="MobiDB-lite"/>
    </source>
</evidence>
<gene>
    <name evidence="2" type="ORF">IMCC12053_1681</name>
</gene>
<dbReference type="STRING" id="1397108.IMCC12053_1681"/>
<evidence type="ECO:0000313" key="2">
    <source>
        <dbReference type="EMBL" id="ALI55628.1"/>
    </source>
</evidence>
<dbReference type="Gene3D" id="3.60.10.10">
    <property type="entry name" value="Endonuclease/exonuclease/phosphatase"/>
    <property type="match status" value="1"/>
</dbReference>
<sequence length="327" mass="36109">MRIAFWDVGLTRNGPGLLLKEIIEKDADDIAAARDHILYVAPDILLIAGFDTDFDGYTAKAFADFLDAGFTYTFSTVGNVGIPSGFDLDRDGRFGEQEDAWAYGDFRGQGGLALLSKMPIMTDDVQTFTDLLWADAPQSRFPYDYFTPDESRLHPLSSNGHWVVPIRWGDTRLDLLAFKAATPVFDGPEDRNGRRNADEIALWRHYLDGKLSVGPSSPFVIMGNANLDPVDGEGLHGEIIALLNHKDIQDPLPASDHGARMSNPLHHGDPRRDTADWRDPNPGNLRVDYVLPSADLSIVQSALAWVEGDHSALFSHAMVWVDIAPLP</sequence>
<feature type="compositionally biased region" description="Basic and acidic residues" evidence="1">
    <location>
        <begin position="266"/>
        <end position="279"/>
    </location>
</feature>
<keyword evidence="3" id="KW-1185">Reference proteome</keyword>
<dbReference type="InterPro" id="IPR005135">
    <property type="entry name" value="Endo/exonuclease/phosphatase"/>
</dbReference>
<accession>A0A0N9ZGG2</accession>
<dbReference type="InterPro" id="IPR036691">
    <property type="entry name" value="Endo/exonu/phosph_ase_sf"/>
</dbReference>
<dbReference type="GO" id="GO:0016158">
    <property type="term" value="F:inositol hexakisphosphate 3-phosphatase activity"/>
    <property type="evidence" value="ECO:0007669"/>
    <property type="project" value="UniProtKB-EC"/>
</dbReference>
<dbReference type="EMBL" id="CP012023">
    <property type="protein sequence ID" value="ALI55628.1"/>
    <property type="molecule type" value="Genomic_DNA"/>
</dbReference>
<dbReference type="AlphaFoldDB" id="A0A0N9ZGG2"/>
<dbReference type="Proteomes" id="UP000064920">
    <property type="component" value="Chromosome"/>
</dbReference>
<dbReference type="Pfam" id="PF03372">
    <property type="entry name" value="Exo_endo_phos"/>
    <property type="match status" value="1"/>
</dbReference>
<name>A0A0N9ZGG2_9RHOB</name>
<proteinExistence type="predicted"/>
<evidence type="ECO:0000313" key="3">
    <source>
        <dbReference type="Proteomes" id="UP000064920"/>
    </source>
</evidence>
<protein>
    <submittedName>
        <fullName evidence="2">3-phytase</fullName>
        <ecNumber evidence="2">3.1.3.8</ecNumber>
    </submittedName>
</protein>
<dbReference type="KEGG" id="cmar:IMCC12053_1681"/>
<dbReference type="RefSeq" id="WP_062217855.1">
    <property type="nucleotide sequence ID" value="NZ_CP012023.1"/>
</dbReference>
<dbReference type="OrthoDB" id="292013at2"/>
<dbReference type="EC" id="3.1.3.8" evidence="2"/>
<dbReference type="SUPFAM" id="SSF56219">
    <property type="entry name" value="DNase I-like"/>
    <property type="match status" value="1"/>
</dbReference>
<feature type="region of interest" description="Disordered" evidence="1">
    <location>
        <begin position="252"/>
        <end position="280"/>
    </location>
</feature>
<keyword evidence="2" id="KW-0378">Hydrolase</keyword>
<dbReference type="PATRIC" id="fig|1397108.4.peg.1718"/>
<reference evidence="2 3" key="1">
    <citation type="submission" date="2015-05" db="EMBL/GenBank/DDBJ databases">
        <authorList>
            <person name="Wang D.B."/>
            <person name="Wang M."/>
        </authorList>
    </citation>
    <scope>NUCLEOTIDE SEQUENCE [LARGE SCALE GENOMIC DNA]</scope>
    <source>
        <strain evidence="2 3">IMCC 12053</strain>
    </source>
</reference>